<dbReference type="Proteomes" id="UP001589590">
    <property type="component" value="Unassembled WGS sequence"/>
</dbReference>
<organism evidence="6 7">
    <name type="scientific">Algibacter miyuki</name>
    <dbReference type="NCBI Taxonomy" id="1306933"/>
    <lineage>
        <taxon>Bacteria</taxon>
        <taxon>Pseudomonadati</taxon>
        <taxon>Bacteroidota</taxon>
        <taxon>Flavobacteriia</taxon>
        <taxon>Flavobacteriales</taxon>
        <taxon>Flavobacteriaceae</taxon>
        <taxon>Algibacter</taxon>
    </lineage>
</organism>
<keyword evidence="7" id="KW-1185">Reference proteome</keyword>
<comment type="subcellular location">
    <subcellularLocation>
        <location evidence="1">Membrane</location>
        <topology evidence="1">Single-pass membrane protein</topology>
    </subcellularLocation>
</comment>
<evidence type="ECO:0000256" key="2">
    <source>
        <dbReference type="ARBA" id="ARBA00022692"/>
    </source>
</evidence>
<keyword evidence="4" id="KW-0472">Membrane</keyword>
<evidence type="ECO:0000256" key="4">
    <source>
        <dbReference type="ARBA" id="ARBA00023136"/>
    </source>
</evidence>
<evidence type="ECO:0000313" key="6">
    <source>
        <dbReference type="EMBL" id="MFB9105344.1"/>
    </source>
</evidence>
<protein>
    <submittedName>
        <fullName evidence="6">Translocation/assembly module TamB domain-containing protein</fullName>
    </submittedName>
</protein>
<comment type="caution">
    <text evidence="6">The sequence shown here is derived from an EMBL/GenBank/DDBJ whole genome shotgun (WGS) entry which is preliminary data.</text>
</comment>
<keyword evidence="2" id="KW-0812">Transmembrane</keyword>
<feature type="domain" description="Translocation and assembly module TamB C-terminal" evidence="5">
    <location>
        <begin position="1182"/>
        <end position="1638"/>
    </location>
</feature>
<accession>A0ABV5H0C3</accession>
<evidence type="ECO:0000313" key="7">
    <source>
        <dbReference type="Proteomes" id="UP001589590"/>
    </source>
</evidence>
<sequence>MNKKKPYNKAFYLKILGRLALFTVVFFVALILFVRSQWGQDIIVSKATSYISTKTNTKVEIEKLYITFSGNILLKGLYLEDKKGDTLIFSKKLESSIAIMPLIKGTAFNLKSLEWEGVKVNVHRKDSITKFNYDFLIDALVSQDTSAVKEDSKPMQIALGKIHLKDFEVGYNDAVMGIESGIKFNAFDIEANDLDLETNTFNIDEISLNDALISYHQTKSLPESTDETTSKLPFISIGNIDVKKSNISYKSDPDDLNMNVYLDDFSLELPLLDLTKQELEIAEINLKQSKIKFEQIKTVVEESTVESKAFEWPSWTVSITNMDFENNQIAAKTGNTISEEKVFNAEDIQLSTFNFKANNIAYKPQSILGSITEISFEERSGFQLENLATQLQVGNTSLGLNKLAIATKFNSINGAVNLKYDSFNAFLNTPDKSRVSSQLSILKMNASDAFFFSPQLKNNEALVAFSQKNITGNVNIEGEINNFTIAKTNLNWGANTRLTLGGTVANVLETENLNLNIQQIDFATTKEDATAFINSKELGVDVPETLRLQGNIKGKLDDFKTNLNLSTTQGTINLKVNLKNTNTMAFDGVIDVEKLELGKILNNDQLGTYSFTTRINGNGTDLNTLDAAITSDFRKLEYNNYDFSNLKLNGEITNGNGDISLNFKDANLDVDFLTTVKLDSVASKFQSVLDVHGVNFKALGVSEEDTRAKFKVVLDITGNDATNISLDGKISEVVAVKNKKPYILGDVSFEGVLNEKNTSFNIASNPVTASLIANADVTSLATAMQEQFQNYFNDVPISEEKDNTSAVTMQFNGTIQQAPIFKDLFFSELETLEPVEIRIDFNERLNTLSSKINAPHMVYGGNRIDSLNIVLEAEKDKLDFNFNVGNLSAGSLAVKKIALTGNLKEKVLISDFKAMNSDETLLHIASETKKSGDTISVHINPKDLILNKLQWTMLSENKIVMASDFLSVEDFSLYNGDQKITISTSLPNQTKSHIGFQFNEFKLSTLTTLFNQEKRIVAGSLNGEVVIENPFAETGIVANASVFNLRAMEIPLGNLTLSAKSLENAAYNLNLAIAGDNLNIDIGGTYEADPIAAVLDFNIDLKSLNLKAMEPIMSTYVSNTSGSLSGNVKVTGTTSAPEFLGGIHFNGSNATINALNAAFTFPKETIRLDNTGVYFDNFKMLDINKNPFILNGKVNTETLTNPEFALTLKSKNIEVLNSSKADNDLFYGKVNLDTDITIGGNLDLPIVSGDLMINEASNFTYIIPEDQVDIVEKEGVVLFVNKKNPDDILTRQTDSLTSSGVLKGYDIDVQLRIAKKAVFTIVIDERSGDNLSVSGAGNFNFGISKNGDMSLSGKYEVADGHYEVSLYNLIKKRFDIADGSNIVWRGNPLEADMDIRAIYEVETSASGLMASQLTGESASNSEKFRQKLPFLVYLNLDGELLKPEISFNLDIPEDKQGELGGAVYSQVQQLNTQEEELNKQVFSLLVLNQFFPSSSTDGSSGGSLSIARDNVNNVLSDQLNNFSNKLLGNSGIELDFGIDSYVDYQGDAPSNKTELKVNAKKRLFNDKLIVEVGSGVDVQEDSQNAGETTPLVGTVNIQYLFDDNGRWRLKAYRKNEFESVIDGQIILTGIALIFNQEFNKFQELFAKAVEEEVSNKKKETQPIKEHTEQ</sequence>
<evidence type="ECO:0000259" key="5">
    <source>
        <dbReference type="Pfam" id="PF04357"/>
    </source>
</evidence>
<evidence type="ECO:0000256" key="3">
    <source>
        <dbReference type="ARBA" id="ARBA00022989"/>
    </source>
</evidence>
<dbReference type="Pfam" id="PF04357">
    <property type="entry name" value="TamB"/>
    <property type="match status" value="1"/>
</dbReference>
<proteinExistence type="predicted"/>
<gene>
    <name evidence="6" type="ORF">ACFFU1_10555</name>
</gene>
<dbReference type="EMBL" id="JBHMFA010000006">
    <property type="protein sequence ID" value="MFB9105344.1"/>
    <property type="molecule type" value="Genomic_DNA"/>
</dbReference>
<dbReference type="InterPro" id="IPR007452">
    <property type="entry name" value="TamB_C"/>
</dbReference>
<name>A0ABV5H0C3_9FLAO</name>
<dbReference type="RefSeq" id="WP_290274376.1">
    <property type="nucleotide sequence ID" value="NZ_JAUFQP010000015.1"/>
</dbReference>
<reference evidence="6 7" key="1">
    <citation type="submission" date="2024-09" db="EMBL/GenBank/DDBJ databases">
        <authorList>
            <person name="Sun Q."/>
            <person name="Mori K."/>
        </authorList>
    </citation>
    <scope>NUCLEOTIDE SEQUENCE [LARGE SCALE GENOMIC DNA]</scope>
    <source>
        <strain evidence="6 7">CECT 8300</strain>
    </source>
</reference>
<evidence type="ECO:0000256" key="1">
    <source>
        <dbReference type="ARBA" id="ARBA00004167"/>
    </source>
</evidence>
<keyword evidence="3" id="KW-1133">Transmembrane helix</keyword>